<evidence type="ECO:0000256" key="4">
    <source>
        <dbReference type="ARBA" id="ARBA00022833"/>
    </source>
</evidence>
<keyword evidence="13" id="KW-1185">Reference proteome</keyword>
<dbReference type="InterPro" id="IPR012337">
    <property type="entry name" value="RNaseH-like_sf"/>
</dbReference>
<evidence type="ECO:0000256" key="8">
    <source>
        <dbReference type="ARBA" id="ARBA00023242"/>
    </source>
</evidence>
<dbReference type="PANTHER" id="PTHR46481:SF10">
    <property type="entry name" value="ZINC FINGER BED DOMAIN-CONTAINING PROTEIN 39"/>
    <property type="match status" value="1"/>
</dbReference>
<keyword evidence="3 9" id="KW-0863">Zinc-finger</keyword>
<evidence type="ECO:0000313" key="12">
    <source>
        <dbReference type="EMBL" id="KAL0879296.1"/>
    </source>
</evidence>
<dbReference type="InterPro" id="IPR003656">
    <property type="entry name" value="Znf_BED"/>
</dbReference>
<dbReference type="Pfam" id="PF05699">
    <property type="entry name" value="Dimer_Tnp_hAT"/>
    <property type="match status" value="1"/>
</dbReference>
<comment type="subcellular location">
    <subcellularLocation>
        <location evidence="1">Nucleus</location>
    </subcellularLocation>
</comment>
<evidence type="ECO:0000256" key="1">
    <source>
        <dbReference type="ARBA" id="ARBA00004123"/>
    </source>
</evidence>
<evidence type="ECO:0000256" key="3">
    <source>
        <dbReference type="ARBA" id="ARBA00022771"/>
    </source>
</evidence>
<dbReference type="PROSITE" id="PS50808">
    <property type="entry name" value="ZF_BED"/>
    <property type="match status" value="1"/>
</dbReference>
<dbReference type="SMART" id="SM00614">
    <property type="entry name" value="ZnF_BED"/>
    <property type="match status" value="1"/>
</dbReference>
<gene>
    <name evidence="12" type="ORF">ABMA27_003075</name>
</gene>
<evidence type="ECO:0000256" key="10">
    <source>
        <dbReference type="SAM" id="MobiDB-lite"/>
    </source>
</evidence>
<keyword evidence="8" id="KW-0539">Nucleus</keyword>
<dbReference type="EMBL" id="JBEUOH010000014">
    <property type="protein sequence ID" value="KAL0879296.1"/>
    <property type="molecule type" value="Genomic_DNA"/>
</dbReference>
<evidence type="ECO:0000313" key="13">
    <source>
        <dbReference type="Proteomes" id="UP001549920"/>
    </source>
</evidence>
<reference evidence="12 13" key="1">
    <citation type="submission" date="2024-06" db="EMBL/GenBank/DDBJ databases">
        <title>A chromosome-level genome assembly of beet webworm, Loxostege sticticalis.</title>
        <authorList>
            <person name="Zhang Y."/>
        </authorList>
    </citation>
    <scope>NUCLEOTIDE SEQUENCE [LARGE SCALE GENOMIC DNA]</scope>
    <source>
        <strain evidence="12">AQ026</strain>
        <tissue evidence="12">Whole body</tissue>
    </source>
</reference>
<keyword evidence="7" id="KW-0804">Transcription</keyword>
<feature type="compositionally biased region" description="Pro residues" evidence="10">
    <location>
        <begin position="72"/>
        <end position="81"/>
    </location>
</feature>
<dbReference type="Proteomes" id="UP001549920">
    <property type="component" value="Unassembled WGS sequence"/>
</dbReference>
<name>A0ABR3HRX7_LOXSC</name>
<feature type="domain" description="BED-type" evidence="11">
    <location>
        <begin position="4"/>
        <end position="56"/>
    </location>
</feature>
<dbReference type="InterPro" id="IPR036236">
    <property type="entry name" value="Znf_C2H2_sf"/>
</dbReference>
<keyword evidence="5" id="KW-0805">Transcription regulation</keyword>
<evidence type="ECO:0000256" key="6">
    <source>
        <dbReference type="ARBA" id="ARBA00023125"/>
    </source>
</evidence>
<dbReference type="Pfam" id="PF02892">
    <property type="entry name" value="zf-BED"/>
    <property type="match status" value="1"/>
</dbReference>
<feature type="region of interest" description="Disordered" evidence="10">
    <location>
        <begin position="64"/>
        <end position="108"/>
    </location>
</feature>
<evidence type="ECO:0000256" key="5">
    <source>
        <dbReference type="ARBA" id="ARBA00023015"/>
    </source>
</evidence>
<comment type="caution">
    <text evidence="12">The sequence shown here is derived from an EMBL/GenBank/DDBJ whole genome shotgun (WGS) entry which is preliminary data.</text>
</comment>
<keyword evidence="6" id="KW-0238">DNA-binding</keyword>
<evidence type="ECO:0000256" key="7">
    <source>
        <dbReference type="ARBA" id="ARBA00023163"/>
    </source>
</evidence>
<dbReference type="SUPFAM" id="SSF57667">
    <property type="entry name" value="beta-beta-alpha zinc fingers"/>
    <property type="match status" value="1"/>
</dbReference>
<keyword evidence="4" id="KW-0862">Zinc</keyword>
<sequence length="608" mass="68287">MSRVNNSVLWEHFERTDSVNKKAKCLICGSFISYKTTTGNLKTHLRSRHIDTYRLVATVQASAGRNGASAAPPAPLPPPPSGEDIYRSPPPADQATASGSGVMHQVSGTRQTKLDTFIPKKITKDQKAKIDHDLMGLFTKGFQTFNLVEEESFQKFARWIPGYELPSRKHISSVRIPRLYEQKRDEVKKILSDTAIEKICLTVDLWTSKANESYIAITGHFINNNFKMQSVLLSCEHFSDRHTSANIQDFLSNTAREWNIADKINFVISDNAANVQKALQDLGWKHFGCYGHTLNLIVQNALITVQDTLDKVKTIVRFFKKSPLATEKLLKYQKNDNEAAIPVKLKQDMPTRWNSTLHMITRFVELQAAVKSTAAVIGKDLPILTVEEWALLEQLIIVLKPFDDVTSAMSAEKYVTGGSVIVITRCLIKTCEKLLADHLTPLSSENLVSPAATVAMNLRDGLISRLGNVEKSGTFAVCMLKTCEPVASTSKGVSPWSVLNEIMTSERPQRRPGNALSKAIQEVDLYLEDDMLAVHMPDGRWNCPLEWWQNHHQKYPHLSKLFRQYGNIVATSVPCERIFSKAGQLITDRRTRLDHKKVAQVMFLNGNT</sequence>
<keyword evidence="2" id="KW-0479">Metal-binding</keyword>
<proteinExistence type="predicted"/>
<organism evidence="12 13">
    <name type="scientific">Loxostege sticticalis</name>
    <name type="common">Beet webworm moth</name>
    <dbReference type="NCBI Taxonomy" id="481309"/>
    <lineage>
        <taxon>Eukaryota</taxon>
        <taxon>Metazoa</taxon>
        <taxon>Ecdysozoa</taxon>
        <taxon>Arthropoda</taxon>
        <taxon>Hexapoda</taxon>
        <taxon>Insecta</taxon>
        <taxon>Pterygota</taxon>
        <taxon>Neoptera</taxon>
        <taxon>Endopterygota</taxon>
        <taxon>Lepidoptera</taxon>
        <taxon>Glossata</taxon>
        <taxon>Ditrysia</taxon>
        <taxon>Pyraloidea</taxon>
        <taxon>Crambidae</taxon>
        <taxon>Pyraustinae</taxon>
        <taxon>Loxostege</taxon>
    </lineage>
</organism>
<accession>A0ABR3HRX7</accession>
<dbReference type="InterPro" id="IPR008906">
    <property type="entry name" value="HATC_C_dom"/>
</dbReference>
<evidence type="ECO:0000256" key="2">
    <source>
        <dbReference type="ARBA" id="ARBA00022723"/>
    </source>
</evidence>
<evidence type="ECO:0000256" key="9">
    <source>
        <dbReference type="PROSITE-ProRule" id="PRU00027"/>
    </source>
</evidence>
<dbReference type="SUPFAM" id="SSF53098">
    <property type="entry name" value="Ribonuclease H-like"/>
    <property type="match status" value="1"/>
</dbReference>
<dbReference type="InterPro" id="IPR052035">
    <property type="entry name" value="ZnF_BED_domain_contain"/>
</dbReference>
<protein>
    <recommendedName>
        <fullName evidence="11">BED-type domain-containing protein</fullName>
    </recommendedName>
</protein>
<evidence type="ECO:0000259" key="11">
    <source>
        <dbReference type="PROSITE" id="PS50808"/>
    </source>
</evidence>
<dbReference type="PANTHER" id="PTHR46481">
    <property type="entry name" value="ZINC FINGER BED DOMAIN-CONTAINING PROTEIN 4"/>
    <property type="match status" value="1"/>
</dbReference>
<dbReference type="SUPFAM" id="SSF140996">
    <property type="entry name" value="Hermes dimerisation domain"/>
    <property type="match status" value="1"/>
</dbReference>